<protein>
    <recommendedName>
        <fullName evidence="2">AB hydrolase-1 domain-containing protein</fullName>
    </recommendedName>
</protein>
<evidence type="ECO:0000313" key="3">
    <source>
        <dbReference type="EMBL" id="GAA4404765.1"/>
    </source>
</evidence>
<keyword evidence="4" id="KW-1185">Reference proteome</keyword>
<dbReference type="Gene3D" id="3.40.50.1820">
    <property type="entry name" value="alpha/beta hydrolase"/>
    <property type="match status" value="1"/>
</dbReference>
<dbReference type="PANTHER" id="PTHR43798:SF31">
    <property type="entry name" value="AB HYDROLASE SUPERFAMILY PROTEIN YCLE"/>
    <property type="match status" value="1"/>
</dbReference>
<dbReference type="InterPro" id="IPR050266">
    <property type="entry name" value="AB_hydrolase_sf"/>
</dbReference>
<accession>A0ABP8KEK1</accession>
<evidence type="ECO:0000313" key="4">
    <source>
        <dbReference type="Proteomes" id="UP001500936"/>
    </source>
</evidence>
<evidence type="ECO:0000259" key="2">
    <source>
        <dbReference type="Pfam" id="PF00561"/>
    </source>
</evidence>
<dbReference type="SUPFAM" id="SSF53474">
    <property type="entry name" value="alpha/beta-Hydrolases"/>
    <property type="match status" value="1"/>
</dbReference>
<dbReference type="InterPro" id="IPR029058">
    <property type="entry name" value="AB_hydrolase_fold"/>
</dbReference>
<dbReference type="Proteomes" id="UP001500936">
    <property type="component" value="Unassembled WGS sequence"/>
</dbReference>
<gene>
    <name evidence="3" type="ORF">GCM10023187_22500</name>
</gene>
<reference evidence="4" key="1">
    <citation type="journal article" date="2019" name="Int. J. Syst. Evol. Microbiol.">
        <title>The Global Catalogue of Microorganisms (GCM) 10K type strain sequencing project: providing services to taxonomists for standard genome sequencing and annotation.</title>
        <authorList>
            <consortium name="The Broad Institute Genomics Platform"/>
            <consortium name="The Broad Institute Genome Sequencing Center for Infectious Disease"/>
            <person name="Wu L."/>
            <person name="Ma J."/>
        </authorList>
    </citation>
    <scope>NUCLEOTIDE SEQUENCE [LARGE SCALE GENOMIC DNA]</scope>
    <source>
        <strain evidence="4">JCM 17925</strain>
    </source>
</reference>
<evidence type="ECO:0000256" key="1">
    <source>
        <dbReference type="ARBA" id="ARBA00022801"/>
    </source>
</evidence>
<dbReference type="EMBL" id="BAABHB010000003">
    <property type="protein sequence ID" value="GAA4404765.1"/>
    <property type="molecule type" value="Genomic_DNA"/>
</dbReference>
<feature type="domain" description="AB hydrolase-1" evidence="2">
    <location>
        <begin position="51"/>
        <end position="283"/>
    </location>
</feature>
<dbReference type="RefSeq" id="WP_345267034.1">
    <property type="nucleotide sequence ID" value="NZ_BAABHB010000003.1"/>
</dbReference>
<comment type="caution">
    <text evidence="3">The sequence shown here is derived from an EMBL/GenBank/DDBJ whole genome shotgun (WGS) entry which is preliminary data.</text>
</comment>
<keyword evidence="1" id="KW-0378">Hydrolase</keyword>
<dbReference type="PANTHER" id="PTHR43798">
    <property type="entry name" value="MONOACYLGLYCEROL LIPASE"/>
    <property type="match status" value="1"/>
</dbReference>
<sequence>MRHILFIYLLLITTLSSFGQTKKAEDPIKQPIKILVGATELHYIEQGQGEPLILLHGGQGDFRSWPRQIEALAPTYRVISYSRRYHYPNENSLTSTSHSALIDAGDLAGFISALKIGPVHLVGTSYGAFTALAFAIDHPELVRTMVLAEPPVLQWAKSTARGADLYREFMTTVHEPAGKAFAAGDDEGAMRIFINRFDGPGAFDSLPPERRRPLMQNARFFKAVTASSDPFPNLSKDKVRRLSIPVLIIRGANTKELDILVSEELGRTIPNAEKAVIPQAGHGSPRQNPPAFNEAVLDFLKRHPATNRFR</sequence>
<organism evidence="3 4">
    <name type="scientific">Nibrella viscosa</name>
    <dbReference type="NCBI Taxonomy" id="1084524"/>
    <lineage>
        <taxon>Bacteria</taxon>
        <taxon>Pseudomonadati</taxon>
        <taxon>Bacteroidota</taxon>
        <taxon>Cytophagia</taxon>
        <taxon>Cytophagales</taxon>
        <taxon>Spirosomataceae</taxon>
        <taxon>Nibrella</taxon>
    </lineage>
</organism>
<dbReference type="Pfam" id="PF00561">
    <property type="entry name" value="Abhydrolase_1"/>
    <property type="match status" value="1"/>
</dbReference>
<proteinExistence type="predicted"/>
<name>A0ABP8KEK1_9BACT</name>
<dbReference type="InterPro" id="IPR000073">
    <property type="entry name" value="AB_hydrolase_1"/>
</dbReference>